<protein>
    <submittedName>
        <fullName evidence="6">Diacylglycerol kinase</fullName>
    </submittedName>
</protein>
<dbReference type="PANTHER" id="PTHR12358:SF54">
    <property type="entry name" value="SPHINGOSINE KINASE RELATED PROTEIN"/>
    <property type="match status" value="1"/>
</dbReference>
<dbReference type="AlphaFoldDB" id="A0A1V2GWH1"/>
<evidence type="ECO:0000256" key="2">
    <source>
        <dbReference type="ARBA" id="ARBA00022741"/>
    </source>
</evidence>
<dbReference type="OrthoDB" id="142078at2"/>
<keyword evidence="7" id="KW-1185">Reference proteome</keyword>
<dbReference type="PANTHER" id="PTHR12358">
    <property type="entry name" value="SPHINGOSINE KINASE"/>
    <property type="match status" value="1"/>
</dbReference>
<dbReference type="SMART" id="SM00046">
    <property type="entry name" value="DAGKc"/>
    <property type="match status" value="1"/>
</dbReference>
<dbReference type="GO" id="GO:0005524">
    <property type="term" value="F:ATP binding"/>
    <property type="evidence" value="ECO:0007669"/>
    <property type="project" value="UniProtKB-KW"/>
</dbReference>
<accession>A0A1V2GWH1</accession>
<keyword evidence="3 6" id="KW-0418">Kinase</keyword>
<organism evidence="6 7">
    <name type="scientific">Teichococcus deserti</name>
    <dbReference type="NCBI Taxonomy" id="1817963"/>
    <lineage>
        <taxon>Bacteria</taxon>
        <taxon>Pseudomonadati</taxon>
        <taxon>Pseudomonadota</taxon>
        <taxon>Alphaproteobacteria</taxon>
        <taxon>Acetobacterales</taxon>
        <taxon>Roseomonadaceae</taxon>
        <taxon>Roseomonas</taxon>
    </lineage>
</organism>
<dbReference type="SUPFAM" id="SSF111331">
    <property type="entry name" value="NAD kinase/diacylglycerol kinase-like"/>
    <property type="match status" value="1"/>
</dbReference>
<dbReference type="Pfam" id="PF00781">
    <property type="entry name" value="DAGK_cat"/>
    <property type="match status" value="1"/>
</dbReference>
<keyword evidence="4" id="KW-0067">ATP-binding</keyword>
<keyword evidence="1" id="KW-0808">Transferase</keyword>
<sequence>MRLKILLNAAGGSAGDAGLPDRIASAFAQHGVAAEVASLPGHALQEAAREALEAGYDGVVAGGGDGTINAVAGVLAGSGRPFGVLPLGTLNHFARDLGLPRGLEAAAAVIAAGATRPVDVAMVNGRIFVNNSSVGLYADMVADRDRRRRQRGWRKGPAMLIAGWRAFRRFARRRLVVRAEGQQQVLRSPLVFVGNNLYETSLPRPGTRGALDRGELCLCVAKHQSRLGLLRMGLRAMLGRLRDERDLVYSSVTAVEIDSRLPVLRVSFDGEVTTMVPPLRYRSLPGELLVFAPKAVQAG</sequence>
<dbReference type="EMBL" id="MLCO01000289">
    <property type="protein sequence ID" value="ONG47280.1"/>
    <property type="molecule type" value="Genomic_DNA"/>
</dbReference>
<evidence type="ECO:0000256" key="3">
    <source>
        <dbReference type="ARBA" id="ARBA00022777"/>
    </source>
</evidence>
<evidence type="ECO:0000313" key="7">
    <source>
        <dbReference type="Proteomes" id="UP000188879"/>
    </source>
</evidence>
<comment type="caution">
    <text evidence="6">The sequence shown here is derived from an EMBL/GenBank/DDBJ whole genome shotgun (WGS) entry which is preliminary data.</text>
</comment>
<reference evidence="6 7" key="1">
    <citation type="submission" date="2016-10" db="EMBL/GenBank/DDBJ databases">
        <title>Draft Genome sequence of Roseomonas sp. strain M3.</title>
        <authorList>
            <person name="Subhash Y."/>
            <person name="Lee S."/>
        </authorList>
    </citation>
    <scope>NUCLEOTIDE SEQUENCE [LARGE SCALE GENOMIC DNA]</scope>
    <source>
        <strain evidence="6 7">M3</strain>
    </source>
</reference>
<proteinExistence type="predicted"/>
<keyword evidence="2" id="KW-0547">Nucleotide-binding</keyword>
<evidence type="ECO:0000313" key="6">
    <source>
        <dbReference type="EMBL" id="ONG47280.1"/>
    </source>
</evidence>
<evidence type="ECO:0000256" key="1">
    <source>
        <dbReference type="ARBA" id="ARBA00022679"/>
    </source>
</evidence>
<dbReference type="InterPro" id="IPR045540">
    <property type="entry name" value="YegS/DAGK_C"/>
</dbReference>
<dbReference type="RefSeq" id="WP_076959844.1">
    <property type="nucleotide sequence ID" value="NZ_MLCO01000289.1"/>
</dbReference>
<dbReference type="InterPro" id="IPR017438">
    <property type="entry name" value="ATP-NAD_kinase_N"/>
</dbReference>
<dbReference type="PROSITE" id="PS50146">
    <property type="entry name" value="DAGK"/>
    <property type="match status" value="1"/>
</dbReference>
<dbReference type="InterPro" id="IPR050187">
    <property type="entry name" value="Lipid_Phosphate_FormReg"/>
</dbReference>
<dbReference type="Gene3D" id="3.40.50.10330">
    <property type="entry name" value="Probable inorganic polyphosphate/atp-NAD kinase, domain 1"/>
    <property type="match status" value="1"/>
</dbReference>
<name>A0A1V2GWH1_9PROT</name>
<gene>
    <name evidence="6" type="ORF">BKE38_24150</name>
</gene>
<dbReference type="Proteomes" id="UP000188879">
    <property type="component" value="Unassembled WGS sequence"/>
</dbReference>
<dbReference type="Pfam" id="PF19279">
    <property type="entry name" value="YegS_C"/>
    <property type="match status" value="1"/>
</dbReference>
<dbReference type="GO" id="GO:0016301">
    <property type="term" value="F:kinase activity"/>
    <property type="evidence" value="ECO:0007669"/>
    <property type="project" value="UniProtKB-KW"/>
</dbReference>
<evidence type="ECO:0000256" key="4">
    <source>
        <dbReference type="ARBA" id="ARBA00022840"/>
    </source>
</evidence>
<feature type="domain" description="DAGKc" evidence="5">
    <location>
        <begin position="1"/>
        <end position="127"/>
    </location>
</feature>
<dbReference type="InterPro" id="IPR016064">
    <property type="entry name" value="NAD/diacylglycerol_kinase_sf"/>
</dbReference>
<dbReference type="Gene3D" id="2.60.200.40">
    <property type="match status" value="1"/>
</dbReference>
<dbReference type="InterPro" id="IPR001206">
    <property type="entry name" value="Diacylglycerol_kinase_cat_dom"/>
</dbReference>
<evidence type="ECO:0000259" key="5">
    <source>
        <dbReference type="PROSITE" id="PS50146"/>
    </source>
</evidence>